<sequence>MPPTPPPPNAREIIQHGLHHLLQHNSNTSYAQQQYDEGVHLHSNYGSPAPMQDDAYGYRGEQPRYPYQHQHQDSGLGMQYDYPQEFQQQIYQDQYSTPATSPPTPSMNSNEVLKTRSGLSVQRGHHSLRPMPEGRSRVEKSPKPKKIKKEKIKAEKKVAKLDKPLSELTKEFKHVIVGDIEAYVNRSAEVRRKEVEEGKNPGKVKRPMNSFMLYRKAYQNRAKEWCLQNNHQVVSQVCGDSWPQEPDEIKDQYSEWARIERLNHQNAHPGYKFSPTKPGTAKSKRKQSEDLSEESDLDDFEWQGGSTRRVKKQRQSPRVEQQVVAYPTTRSAYQYDYDSRESSMEPNNLAYNRSSYQVTNPGRPLPAPYNQVGLRAGEYYQQTIQQNPSLAGVQDVIMRKAAAPGMHSYLGLPGGQEYDMMNTYQHQQFEVPSHNQQRIDPSLLAQDQAGFNSQYVDLTLQNLYFGGQNGDQQWQPSDEHNPVMPFLDPALAREESQIQDPHMDVLKGGQEGWQIETLDAGGEFDKWMD</sequence>
<dbReference type="InterPro" id="IPR050917">
    <property type="entry name" value="SOX_TF"/>
</dbReference>
<protein>
    <recommendedName>
        <fullName evidence="8">HMG box domain-containing protein</fullName>
    </recommendedName>
</protein>
<dbReference type="InterPro" id="IPR009071">
    <property type="entry name" value="HMG_box_dom"/>
</dbReference>
<dbReference type="SMART" id="SM00398">
    <property type="entry name" value="HMG"/>
    <property type="match status" value="1"/>
</dbReference>
<dbReference type="Gene3D" id="1.10.30.10">
    <property type="entry name" value="High mobility group box domain"/>
    <property type="match status" value="1"/>
</dbReference>
<keyword evidence="5 6" id="KW-0539">Nucleus</keyword>
<organism evidence="9 10">
    <name type="scientific">Hyaloscypha hepaticicola</name>
    <dbReference type="NCBI Taxonomy" id="2082293"/>
    <lineage>
        <taxon>Eukaryota</taxon>
        <taxon>Fungi</taxon>
        <taxon>Dikarya</taxon>
        <taxon>Ascomycota</taxon>
        <taxon>Pezizomycotina</taxon>
        <taxon>Leotiomycetes</taxon>
        <taxon>Helotiales</taxon>
        <taxon>Hyaloscyphaceae</taxon>
        <taxon>Hyaloscypha</taxon>
    </lineage>
</organism>
<dbReference type="GO" id="GO:0000981">
    <property type="term" value="F:DNA-binding transcription factor activity, RNA polymerase II-specific"/>
    <property type="evidence" value="ECO:0007669"/>
    <property type="project" value="TreeGrafter"/>
</dbReference>
<reference evidence="9 10" key="1">
    <citation type="submission" date="2016-05" db="EMBL/GenBank/DDBJ databases">
        <title>A degradative enzymes factory behind the ericoid mycorrhizal symbiosis.</title>
        <authorList>
            <consortium name="DOE Joint Genome Institute"/>
            <person name="Martino E."/>
            <person name="Morin E."/>
            <person name="Grelet G."/>
            <person name="Kuo A."/>
            <person name="Kohler A."/>
            <person name="Daghino S."/>
            <person name="Barry K."/>
            <person name="Choi C."/>
            <person name="Cichocki N."/>
            <person name="Clum A."/>
            <person name="Copeland A."/>
            <person name="Hainaut M."/>
            <person name="Haridas S."/>
            <person name="Labutti K."/>
            <person name="Lindquist E."/>
            <person name="Lipzen A."/>
            <person name="Khouja H.-R."/>
            <person name="Murat C."/>
            <person name="Ohm R."/>
            <person name="Olson A."/>
            <person name="Spatafora J."/>
            <person name="Veneault-Fourrey C."/>
            <person name="Henrissat B."/>
            <person name="Grigoriev I."/>
            <person name="Martin F."/>
            <person name="Perotto S."/>
        </authorList>
    </citation>
    <scope>NUCLEOTIDE SEQUENCE [LARGE SCALE GENOMIC DNA]</scope>
    <source>
        <strain evidence="9 10">UAMH 7357</strain>
    </source>
</reference>
<dbReference type="InterPro" id="IPR036910">
    <property type="entry name" value="HMG_box_dom_sf"/>
</dbReference>
<evidence type="ECO:0000256" key="4">
    <source>
        <dbReference type="ARBA" id="ARBA00023163"/>
    </source>
</evidence>
<feature type="region of interest" description="Disordered" evidence="7">
    <location>
        <begin position="116"/>
        <end position="151"/>
    </location>
</feature>
<evidence type="ECO:0000313" key="9">
    <source>
        <dbReference type="EMBL" id="PMD17485.1"/>
    </source>
</evidence>
<dbReference type="CDD" id="cd01389">
    <property type="entry name" value="HMG-box_ROX1-like"/>
    <property type="match status" value="1"/>
</dbReference>
<evidence type="ECO:0000313" key="10">
    <source>
        <dbReference type="Proteomes" id="UP000235672"/>
    </source>
</evidence>
<evidence type="ECO:0000256" key="7">
    <source>
        <dbReference type="SAM" id="MobiDB-lite"/>
    </source>
</evidence>
<dbReference type="SUPFAM" id="SSF47095">
    <property type="entry name" value="HMG-box"/>
    <property type="match status" value="1"/>
</dbReference>
<keyword evidence="4" id="KW-0804">Transcription</keyword>
<feature type="compositionally biased region" description="Basic and acidic residues" evidence="7">
    <location>
        <begin position="132"/>
        <end position="142"/>
    </location>
</feature>
<evidence type="ECO:0000256" key="6">
    <source>
        <dbReference type="PROSITE-ProRule" id="PRU00267"/>
    </source>
</evidence>
<dbReference type="Pfam" id="PF00505">
    <property type="entry name" value="HMG_box"/>
    <property type="match status" value="1"/>
</dbReference>
<gene>
    <name evidence="9" type="ORF">NA56DRAFT_605813</name>
</gene>
<proteinExistence type="predicted"/>
<evidence type="ECO:0000256" key="3">
    <source>
        <dbReference type="ARBA" id="ARBA00023125"/>
    </source>
</evidence>
<dbReference type="EMBL" id="KZ613499">
    <property type="protein sequence ID" value="PMD17485.1"/>
    <property type="molecule type" value="Genomic_DNA"/>
</dbReference>
<dbReference type="OrthoDB" id="2307332at2759"/>
<name>A0A2J6PTY1_9HELO</name>
<dbReference type="GO" id="GO:0000978">
    <property type="term" value="F:RNA polymerase II cis-regulatory region sequence-specific DNA binding"/>
    <property type="evidence" value="ECO:0007669"/>
    <property type="project" value="TreeGrafter"/>
</dbReference>
<accession>A0A2J6PTY1</accession>
<dbReference type="GO" id="GO:0005634">
    <property type="term" value="C:nucleus"/>
    <property type="evidence" value="ECO:0007669"/>
    <property type="project" value="UniProtKB-SubCell"/>
</dbReference>
<dbReference type="Proteomes" id="UP000235672">
    <property type="component" value="Unassembled WGS sequence"/>
</dbReference>
<feature type="region of interest" description="Disordered" evidence="7">
    <location>
        <begin position="44"/>
        <end position="74"/>
    </location>
</feature>
<dbReference type="PANTHER" id="PTHR45803:SF5">
    <property type="entry name" value="SOX100B"/>
    <property type="match status" value="1"/>
</dbReference>
<dbReference type="STRING" id="1745343.A0A2J6PTY1"/>
<evidence type="ECO:0000259" key="8">
    <source>
        <dbReference type="PROSITE" id="PS50118"/>
    </source>
</evidence>
<evidence type="ECO:0000256" key="1">
    <source>
        <dbReference type="ARBA" id="ARBA00004123"/>
    </source>
</evidence>
<dbReference type="AlphaFoldDB" id="A0A2J6PTY1"/>
<evidence type="ECO:0000256" key="5">
    <source>
        <dbReference type="ARBA" id="ARBA00023242"/>
    </source>
</evidence>
<feature type="compositionally biased region" description="Acidic residues" evidence="7">
    <location>
        <begin position="290"/>
        <end position="301"/>
    </location>
</feature>
<feature type="region of interest" description="Disordered" evidence="7">
    <location>
        <begin position="264"/>
        <end position="325"/>
    </location>
</feature>
<dbReference type="PANTHER" id="PTHR45803">
    <property type="entry name" value="SOX100B"/>
    <property type="match status" value="1"/>
</dbReference>
<dbReference type="PROSITE" id="PS50118">
    <property type="entry name" value="HMG_BOX_2"/>
    <property type="match status" value="1"/>
</dbReference>
<keyword evidence="3 6" id="KW-0238">DNA-binding</keyword>
<evidence type="ECO:0000256" key="2">
    <source>
        <dbReference type="ARBA" id="ARBA00023015"/>
    </source>
</evidence>
<comment type="subcellular location">
    <subcellularLocation>
        <location evidence="1">Nucleus</location>
    </subcellularLocation>
</comment>
<feature type="DNA-binding region" description="HMG box" evidence="6">
    <location>
        <begin position="204"/>
        <end position="272"/>
    </location>
</feature>
<keyword evidence="2" id="KW-0805">Transcription regulation</keyword>
<keyword evidence="10" id="KW-1185">Reference proteome</keyword>
<feature type="domain" description="HMG box" evidence="8">
    <location>
        <begin position="204"/>
        <end position="272"/>
    </location>
</feature>